<keyword evidence="10" id="KW-1185">Reference proteome</keyword>
<feature type="transmembrane region" description="Helical" evidence="8">
    <location>
        <begin position="174"/>
        <end position="193"/>
    </location>
</feature>
<proteinExistence type="inferred from homology"/>
<feature type="transmembrane region" description="Helical" evidence="8">
    <location>
        <begin position="58"/>
        <end position="76"/>
    </location>
</feature>
<dbReference type="GO" id="GO:0015128">
    <property type="term" value="F:gluconate transmembrane transporter activity"/>
    <property type="evidence" value="ECO:0007669"/>
    <property type="project" value="InterPro"/>
</dbReference>
<feature type="transmembrane region" description="Helical" evidence="8">
    <location>
        <begin position="234"/>
        <end position="252"/>
    </location>
</feature>
<evidence type="ECO:0000256" key="2">
    <source>
        <dbReference type="ARBA" id="ARBA00022448"/>
    </source>
</evidence>
<dbReference type="Proteomes" id="UP000477386">
    <property type="component" value="Unassembled WGS sequence"/>
</dbReference>
<dbReference type="NCBIfam" id="TIGR00791">
    <property type="entry name" value="gntP"/>
    <property type="match status" value="1"/>
</dbReference>
<organism evidence="9 10">
    <name type="scientific">Spirosoma agri</name>
    <dbReference type="NCBI Taxonomy" id="1987381"/>
    <lineage>
        <taxon>Bacteria</taxon>
        <taxon>Pseudomonadati</taxon>
        <taxon>Bacteroidota</taxon>
        <taxon>Cytophagia</taxon>
        <taxon>Cytophagales</taxon>
        <taxon>Cytophagaceae</taxon>
        <taxon>Spirosoma</taxon>
    </lineage>
</organism>
<dbReference type="Pfam" id="PF02447">
    <property type="entry name" value="GntP_permease"/>
    <property type="match status" value="1"/>
</dbReference>
<dbReference type="InterPro" id="IPR003474">
    <property type="entry name" value="Glcn_transporter"/>
</dbReference>
<keyword evidence="2" id="KW-0813">Transport</keyword>
<keyword evidence="4 8" id="KW-0812">Transmembrane</keyword>
<dbReference type="PANTHER" id="PTHR30354:SF22">
    <property type="entry name" value="HIGH-AFFINITY GLUCONATE TRANSPORTER"/>
    <property type="match status" value="1"/>
</dbReference>
<dbReference type="PIRSF" id="PIRSF002746">
    <property type="entry name" value="Gluconate_transporter"/>
    <property type="match status" value="1"/>
</dbReference>
<evidence type="ECO:0000256" key="7">
    <source>
        <dbReference type="ARBA" id="ARBA00049663"/>
    </source>
</evidence>
<evidence type="ECO:0000313" key="9">
    <source>
        <dbReference type="EMBL" id="NEU67540.1"/>
    </source>
</evidence>
<evidence type="ECO:0000256" key="3">
    <source>
        <dbReference type="ARBA" id="ARBA00022475"/>
    </source>
</evidence>
<reference evidence="9 10" key="1">
    <citation type="submission" date="2020-02" db="EMBL/GenBank/DDBJ databases">
        <title>Draft genome sequence of two Spirosoma agri KCTC 52727 and Spirosoma terrae KCTC 52035.</title>
        <authorList>
            <person name="Rojas J."/>
            <person name="Ambika Manirajan B."/>
            <person name="Ratering S."/>
            <person name="Suarez C."/>
            <person name="Schnell S."/>
        </authorList>
    </citation>
    <scope>NUCLEOTIDE SEQUENCE [LARGE SCALE GENOMIC DNA]</scope>
    <source>
        <strain evidence="9 10">KCTC 52727</strain>
    </source>
</reference>
<feature type="transmembrane region" description="Helical" evidence="8">
    <location>
        <begin position="96"/>
        <end position="122"/>
    </location>
</feature>
<keyword evidence="5 8" id="KW-1133">Transmembrane helix</keyword>
<feature type="transmembrane region" description="Helical" evidence="8">
    <location>
        <begin position="134"/>
        <end position="154"/>
    </location>
</feature>
<feature type="transmembrane region" description="Helical" evidence="8">
    <location>
        <begin position="423"/>
        <end position="447"/>
    </location>
</feature>
<evidence type="ECO:0000313" key="10">
    <source>
        <dbReference type="Proteomes" id="UP000477386"/>
    </source>
</evidence>
<gene>
    <name evidence="9" type="ORF">GK091_11660</name>
</gene>
<accession>A0A6M0IGX9</accession>
<evidence type="ECO:0000256" key="4">
    <source>
        <dbReference type="ARBA" id="ARBA00022692"/>
    </source>
</evidence>
<dbReference type="GO" id="GO:0005886">
    <property type="term" value="C:plasma membrane"/>
    <property type="evidence" value="ECO:0007669"/>
    <property type="project" value="UniProtKB-SubCell"/>
</dbReference>
<evidence type="ECO:0000256" key="8">
    <source>
        <dbReference type="SAM" id="Phobius"/>
    </source>
</evidence>
<dbReference type="RefSeq" id="WP_164037727.1">
    <property type="nucleotide sequence ID" value="NZ_JAAGNZ010000001.1"/>
</dbReference>
<feature type="transmembrane region" description="Helical" evidence="8">
    <location>
        <begin position="308"/>
        <end position="327"/>
    </location>
</feature>
<feature type="transmembrane region" description="Helical" evidence="8">
    <location>
        <begin position="347"/>
        <end position="376"/>
    </location>
</feature>
<comment type="caution">
    <text evidence="9">The sequence shown here is derived from an EMBL/GenBank/DDBJ whole genome shotgun (WGS) entry which is preliminary data.</text>
</comment>
<keyword evidence="3" id="KW-1003">Cell membrane</keyword>
<sequence>MPLLLTLIGILTLVLLVAFVRLDTFISFVLVSLGIGLASGMSVQEVGKSIQTGIGGTLGDLVLIIGFGAMLGRIVAESGAARRITDVLIQLFGIKHIRWGLALAGFVVGIPLFYNAGFIIVVPLIFTIAASSRLPLLSVAVPMLSALSVAHGYLPPHPSPSAVAAQLNANIGQTLLYGLIVAIPAIVIAGPIFGKTLVNLKVTPDKDLFDTGDVPTAKPSFTEASGQRLPGTGISFFVALLPVLLLTTFGPLKGALPDTSPLKTIVTLLAEPYIGMLLSVLTAMYALGIRRGQSMKAITKDMEEAVKAIAPILLVIAGAGALKQIFTDSGTSKYIGSLLADASIPPLVLAWGIAAFIRVCVGSATVAGLTTSGIIAPLIQSQTIKPELMVLAIGSGSLMFSHINDGGFWLFKEYFNLTIMQTIRTWSVMETIVSIVGLLGVLALNLVV</sequence>
<evidence type="ECO:0000256" key="1">
    <source>
        <dbReference type="ARBA" id="ARBA00004651"/>
    </source>
</evidence>
<feature type="transmembrane region" description="Helical" evidence="8">
    <location>
        <begin position="264"/>
        <end position="287"/>
    </location>
</feature>
<comment type="similarity">
    <text evidence="7">Belongs to the GntP permease family.</text>
</comment>
<dbReference type="EMBL" id="JAAGNZ010000001">
    <property type="protein sequence ID" value="NEU67540.1"/>
    <property type="molecule type" value="Genomic_DNA"/>
</dbReference>
<dbReference type="AlphaFoldDB" id="A0A6M0IGX9"/>
<evidence type="ECO:0000256" key="5">
    <source>
        <dbReference type="ARBA" id="ARBA00022989"/>
    </source>
</evidence>
<evidence type="ECO:0000256" key="6">
    <source>
        <dbReference type="ARBA" id="ARBA00023136"/>
    </source>
</evidence>
<feature type="transmembrane region" description="Helical" evidence="8">
    <location>
        <begin position="388"/>
        <end position="411"/>
    </location>
</feature>
<keyword evidence="6 8" id="KW-0472">Membrane</keyword>
<dbReference type="PANTHER" id="PTHR30354">
    <property type="entry name" value="GNT FAMILY GLUCONATE TRANSPORTER"/>
    <property type="match status" value="1"/>
</dbReference>
<feature type="transmembrane region" description="Helical" evidence="8">
    <location>
        <begin position="28"/>
        <end position="46"/>
    </location>
</feature>
<comment type="subcellular location">
    <subcellularLocation>
        <location evidence="1">Cell membrane</location>
        <topology evidence="1">Multi-pass membrane protein</topology>
    </subcellularLocation>
</comment>
<protein>
    <submittedName>
        <fullName evidence="9">Gluconate transporter</fullName>
    </submittedName>
</protein>
<name>A0A6M0IGX9_9BACT</name>